<gene>
    <name evidence="1" type="ORF">L914_21841</name>
</gene>
<organism evidence="1">
    <name type="scientific">Phytophthora nicotianae</name>
    <name type="common">Potato buckeye rot agent</name>
    <name type="synonym">Phytophthora parasitica</name>
    <dbReference type="NCBI Taxonomy" id="4792"/>
    <lineage>
        <taxon>Eukaryota</taxon>
        <taxon>Sar</taxon>
        <taxon>Stramenopiles</taxon>
        <taxon>Oomycota</taxon>
        <taxon>Peronosporomycetes</taxon>
        <taxon>Peronosporales</taxon>
        <taxon>Peronosporaceae</taxon>
        <taxon>Phytophthora</taxon>
    </lineage>
</organism>
<evidence type="ECO:0000313" key="1">
    <source>
        <dbReference type="EMBL" id="ETM30483.1"/>
    </source>
</evidence>
<proteinExistence type="predicted"/>
<reference evidence="1" key="1">
    <citation type="submission" date="2013-11" db="EMBL/GenBank/DDBJ databases">
        <title>The Genome Sequence of Phytophthora parasitica IAC_01/95.</title>
        <authorList>
            <consortium name="The Broad Institute Genomics Platform"/>
            <person name="Russ C."/>
            <person name="Tyler B."/>
            <person name="Panabieres F."/>
            <person name="Shan W."/>
            <person name="Tripathy S."/>
            <person name="Grunwald N."/>
            <person name="Machado M."/>
            <person name="Johnson C.S."/>
            <person name="Arredondo F."/>
            <person name="Hong C."/>
            <person name="Coffey M."/>
            <person name="Young S.K."/>
            <person name="Zeng Q."/>
            <person name="Gargeya S."/>
            <person name="Fitzgerald M."/>
            <person name="Abouelleil A."/>
            <person name="Alvarado L."/>
            <person name="Chapman S.B."/>
            <person name="Gainer-Dewar J."/>
            <person name="Goldberg J."/>
            <person name="Griggs A."/>
            <person name="Gujja S."/>
            <person name="Hansen M."/>
            <person name="Howarth C."/>
            <person name="Imamovic A."/>
            <person name="Ireland A."/>
            <person name="Larimer J."/>
            <person name="McCowan C."/>
            <person name="Murphy C."/>
            <person name="Pearson M."/>
            <person name="Poon T.W."/>
            <person name="Priest M."/>
            <person name="Roberts A."/>
            <person name="Saif S."/>
            <person name="Shea T."/>
            <person name="Sykes S."/>
            <person name="Wortman J."/>
            <person name="Nusbaum C."/>
            <person name="Birren B."/>
        </authorList>
    </citation>
    <scope>NUCLEOTIDE SEQUENCE [LARGE SCALE GENOMIC DNA]</scope>
    <source>
        <strain evidence="1">IAC_01/95</strain>
    </source>
</reference>
<protein>
    <recommendedName>
        <fullName evidence="2">RNA polymerase subunit sigma-70</fullName>
    </recommendedName>
</protein>
<dbReference type="EMBL" id="KI697080">
    <property type="protein sequence ID" value="ETM30483.1"/>
    <property type="molecule type" value="Genomic_DNA"/>
</dbReference>
<feature type="non-terminal residue" evidence="1">
    <location>
        <position position="1"/>
    </location>
</feature>
<sequence length="78" mass="8441">STPTKKNVAVALYFVGSVGGYREVSAAMGMSRSYVMEITTEVVRVLRDVTPFVVAFPRDQNGWNAVEAGFAARHGYPG</sequence>
<accession>W2M4F6</accession>
<name>W2M4F6_PHYNI</name>
<dbReference type="Proteomes" id="UP000054532">
    <property type="component" value="Unassembled WGS sequence"/>
</dbReference>
<evidence type="ECO:0008006" key="2">
    <source>
        <dbReference type="Google" id="ProtNLM"/>
    </source>
</evidence>
<dbReference type="VEuPathDB" id="FungiDB:PPTG_23681"/>
<feature type="non-terminal residue" evidence="1">
    <location>
        <position position="78"/>
    </location>
</feature>
<dbReference type="AlphaFoldDB" id="W2M4F6"/>